<proteinExistence type="predicted"/>
<dbReference type="VEuPathDB" id="FungiDB:KRP23_3922"/>
<dbReference type="EnsemblProtists" id="Phyra81629">
    <property type="protein sequence ID" value="Phyra81629"/>
    <property type="gene ID" value="Phyra81629"/>
</dbReference>
<reference evidence="1" key="2">
    <citation type="submission" date="2015-06" db="UniProtKB">
        <authorList>
            <consortium name="EnsemblProtists"/>
        </authorList>
    </citation>
    <scope>IDENTIFICATION</scope>
    <source>
        <strain evidence="1">Pr102</strain>
    </source>
</reference>
<evidence type="ECO:0000313" key="2">
    <source>
        <dbReference type="Proteomes" id="UP000005238"/>
    </source>
</evidence>
<name>H3GW26_PHYRM</name>
<sequence>MDMRSKAYPALPEGRGLRLVLPRVGDLRFRPQVPAVFAQKLYIHADPRRRFWYARFQLKRKFIIMSTQGDLYAKSSISTFTMADLPKGNVLNMPRVVRGDLVKVLDLVQCFRSEGQRWELVFTRWRNGMETWLPLEVVQLFASNLLQEFYVNSINSWAFHSRVQSGNLSAFRTEVEIWLFHPELQDFYKKLRQKRSGDNRQLQDQRLKLHNAHPHQ</sequence>
<dbReference type="STRING" id="164328.H3GW26"/>
<dbReference type="eggNOG" id="ENOG502SGYC">
    <property type="taxonomic scope" value="Eukaryota"/>
</dbReference>
<dbReference type="VEuPathDB" id="FungiDB:KRP22_2837"/>
<dbReference type="HOGENOM" id="CLU_091955_0_0_1"/>
<dbReference type="EMBL" id="DS566059">
    <property type="status" value="NOT_ANNOTATED_CDS"/>
    <property type="molecule type" value="Genomic_DNA"/>
</dbReference>
<dbReference type="Proteomes" id="UP000005238">
    <property type="component" value="Unassembled WGS sequence"/>
</dbReference>
<protein>
    <submittedName>
        <fullName evidence="1">Uncharacterized protein</fullName>
    </submittedName>
</protein>
<dbReference type="OMA" id="WLFHTEF"/>
<accession>H3GW26</accession>
<dbReference type="InParanoid" id="H3GW26"/>
<reference evidence="2" key="1">
    <citation type="journal article" date="2006" name="Science">
        <title>Phytophthora genome sequences uncover evolutionary origins and mechanisms of pathogenesis.</title>
        <authorList>
            <person name="Tyler B.M."/>
            <person name="Tripathy S."/>
            <person name="Zhang X."/>
            <person name="Dehal P."/>
            <person name="Jiang R.H."/>
            <person name="Aerts A."/>
            <person name="Arredondo F.D."/>
            <person name="Baxter L."/>
            <person name="Bensasson D."/>
            <person name="Beynon J.L."/>
            <person name="Chapman J."/>
            <person name="Damasceno C.M."/>
            <person name="Dorrance A.E."/>
            <person name="Dou D."/>
            <person name="Dickerman A.W."/>
            <person name="Dubchak I.L."/>
            <person name="Garbelotto M."/>
            <person name="Gijzen M."/>
            <person name="Gordon S.G."/>
            <person name="Govers F."/>
            <person name="Grunwald N.J."/>
            <person name="Huang W."/>
            <person name="Ivors K.L."/>
            <person name="Jones R.W."/>
            <person name="Kamoun S."/>
            <person name="Krampis K."/>
            <person name="Lamour K.H."/>
            <person name="Lee M.K."/>
            <person name="McDonald W.H."/>
            <person name="Medina M."/>
            <person name="Meijer H.J."/>
            <person name="Nordberg E.K."/>
            <person name="Maclean D.J."/>
            <person name="Ospina-Giraldo M.D."/>
            <person name="Morris P.F."/>
            <person name="Phuntumart V."/>
            <person name="Putnam N.H."/>
            <person name="Rash S."/>
            <person name="Rose J.K."/>
            <person name="Sakihama Y."/>
            <person name="Salamov A.A."/>
            <person name="Savidor A."/>
            <person name="Scheuring C.F."/>
            <person name="Smith B.M."/>
            <person name="Sobral B.W."/>
            <person name="Terry A."/>
            <person name="Torto-Alalibo T.A."/>
            <person name="Win J."/>
            <person name="Xu Z."/>
            <person name="Zhang H."/>
            <person name="Grigoriev I.V."/>
            <person name="Rokhsar D.S."/>
            <person name="Boore J.L."/>
        </authorList>
    </citation>
    <scope>NUCLEOTIDE SEQUENCE [LARGE SCALE GENOMIC DNA]</scope>
    <source>
        <strain evidence="2">Pr102</strain>
    </source>
</reference>
<evidence type="ECO:0000313" key="1">
    <source>
        <dbReference type="EnsemblProtists" id="Phyra81629"/>
    </source>
</evidence>
<dbReference type="AlphaFoldDB" id="H3GW26"/>
<organism evidence="1 2">
    <name type="scientific">Phytophthora ramorum</name>
    <name type="common">Sudden oak death agent</name>
    <dbReference type="NCBI Taxonomy" id="164328"/>
    <lineage>
        <taxon>Eukaryota</taxon>
        <taxon>Sar</taxon>
        <taxon>Stramenopiles</taxon>
        <taxon>Oomycota</taxon>
        <taxon>Peronosporomycetes</taxon>
        <taxon>Peronosporales</taxon>
        <taxon>Peronosporaceae</taxon>
        <taxon>Phytophthora</taxon>
    </lineage>
</organism>
<keyword evidence="2" id="KW-1185">Reference proteome</keyword>